<organism evidence="2 3">
    <name type="scientific">Capsella rubella</name>
    <dbReference type="NCBI Taxonomy" id="81985"/>
    <lineage>
        <taxon>Eukaryota</taxon>
        <taxon>Viridiplantae</taxon>
        <taxon>Streptophyta</taxon>
        <taxon>Embryophyta</taxon>
        <taxon>Tracheophyta</taxon>
        <taxon>Spermatophyta</taxon>
        <taxon>Magnoliopsida</taxon>
        <taxon>eudicotyledons</taxon>
        <taxon>Gunneridae</taxon>
        <taxon>Pentapetalae</taxon>
        <taxon>rosids</taxon>
        <taxon>malvids</taxon>
        <taxon>Brassicales</taxon>
        <taxon>Brassicaceae</taxon>
        <taxon>Camelineae</taxon>
        <taxon>Capsella</taxon>
    </lineage>
</organism>
<evidence type="ECO:0000256" key="1">
    <source>
        <dbReference type="SAM" id="Phobius"/>
    </source>
</evidence>
<feature type="non-terminal residue" evidence="2">
    <location>
        <position position="1"/>
    </location>
</feature>
<feature type="transmembrane region" description="Helical" evidence="1">
    <location>
        <begin position="6"/>
        <end position="25"/>
    </location>
</feature>
<keyword evidence="3" id="KW-1185">Reference proteome</keyword>
<name>R0HHS4_9BRAS</name>
<keyword evidence="1" id="KW-0812">Transmembrane</keyword>
<protein>
    <submittedName>
        <fullName evidence="2">Uncharacterized protein</fullName>
    </submittedName>
</protein>
<evidence type="ECO:0000313" key="2">
    <source>
        <dbReference type="EMBL" id="EOA23353.1"/>
    </source>
</evidence>
<reference evidence="3" key="1">
    <citation type="journal article" date="2013" name="Nat. Genet.">
        <title>The Capsella rubella genome and the genomic consequences of rapid mating system evolution.</title>
        <authorList>
            <person name="Slotte T."/>
            <person name="Hazzouri K.M."/>
            <person name="Agren J.A."/>
            <person name="Koenig D."/>
            <person name="Maumus F."/>
            <person name="Guo Y.L."/>
            <person name="Steige K."/>
            <person name="Platts A.E."/>
            <person name="Escobar J.S."/>
            <person name="Newman L.K."/>
            <person name="Wang W."/>
            <person name="Mandakova T."/>
            <person name="Vello E."/>
            <person name="Smith L.M."/>
            <person name="Henz S.R."/>
            <person name="Steffen J."/>
            <person name="Takuno S."/>
            <person name="Brandvain Y."/>
            <person name="Coop G."/>
            <person name="Andolfatto P."/>
            <person name="Hu T.T."/>
            <person name="Blanchette M."/>
            <person name="Clark R.M."/>
            <person name="Quesneville H."/>
            <person name="Nordborg M."/>
            <person name="Gaut B.S."/>
            <person name="Lysak M.A."/>
            <person name="Jenkins J."/>
            <person name="Grimwood J."/>
            <person name="Chapman J."/>
            <person name="Prochnik S."/>
            <person name="Shu S."/>
            <person name="Rokhsar D."/>
            <person name="Schmutz J."/>
            <person name="Weigel D."/>
            <person name="Wright S.I."/>
        </authorList>
    </citation>
    <scope>NUCLEOTIDE SEQUENCE [LARGE SCALE GENOMIC DNA]</scope>
    <source>
        <strain evidence="3">cv. Monte Gargano</strain>
    </source>
</reference>
<accession>R0HHS4</accession>
<evidence type="ECO:0000313" key="3">
    <source>
        <dbReference type="Proteomes" id="UP000029121"/>
    </source>
</evidence>
<dbReference type="EMBL" id="KB870809">
    <property type="protein sequence ID" value="EOA23353.1"/>
    <property type="molecule type" value="Genomic_DNA"/>
</dbReference>
<keyword evidence="1" id="KW-1133">Transmembrane helix</keyword>
<sequence length="148" mass="16719">FAFFLVFLAVEQAISGFAVVSLLFFAQTHFFQDLSWSNRRVLARVCRSFGFLCVGLFALRTAYSHTLEASVHSVRVDFVCRSLNREAFFDSLDELGLIWMLFASFSSLSLDILGESCLCWHLLLEDNGRIIKSVFSCGWSSSFVESDA</sequence>
<gene>
    <name evidence="2" type="ORF">CARUB_v10019472mg</name>
</gene>
<keyword evidence="1" id="KW-0472">Membrane</keyword>
<dbReference type="AlphaFoldDB" id="R0HHS4"/>
<proteinExistence type="predicted"/>
<dbReference type="Proteomes" id="UP000029121">
    <property type="component" value="Unassembled WGS sequence"/>
</dbReference>